<dbReference type="EMBL" id="CM001475">
    <property type="protein sequence ID" value="EIC30816.1"/>
    <property type="molecule type" value="Genomic_DNA"/>
</dbReference>
<dbReference type="NCBIfam" id="NF041518">
    <property type="entry name" value="choice_anch_Q"/>
    <property type="match status" value="1"/>
</dbReference>
<dbReference type="eggNOG" id="COG0028">
    <property type="taxonomic scope" value="Bacteria"/>
</dbReference>
<dbReference type="HOGENOM" id="CLU_1119138_0_0_6"/>
<dbReference type="STRING" id="686340.Metal_3142"/>
<proteinExistence type="predicted"/>
<dbReference type="eggNOG" id="COG2911">
    <property type="taxonomic scope" value="Bacteria"/>
</dbReference>
<dbReference type="InterPro" id="IPR059226">
    <property type="entry name" value="Choice_anch_Q_dom"/>
</dbReference>
<accession>H8GNR0</accession>
<protein>
    <submittedName>
        <fullName evidence="1">Uncharacterized protein</fullName>
    </submittedName>
</protein>
<gene>
    <name evidence="1" type="ORF">Metal_3142</name>
</gene>
<reference evidence="1 2" key="1">
    <citation type="journal article" date="2013" name="Genome Announc.">
        <title>Genome Sequence of the Obligate Gammaproteobacterial Methanotroph Methylomicrobium album Strain BG8.</title>
        <authorList>
            <person name="Kits K.D."/>
            <person name="Kalyuzhnaya M.G."/>
            <person name="Klotz M.G."/>
            <person name="Jetten M.S."/>
            <person name="Op den Camp H.J."/>
            <person name="Vuilleumier S."/>
            <person name="Bringel F."/>
            <person name="Dispirito A.A."/>
            <person name="Murrell J.C."/>
            <person name="Bruce D."/>
            <person name="Cheng J.F."/>
            <person name="Copeland A."/>
            <person name="Goodwin L."/>
            <person name="Hauser L."/>
            <person name="Lajus A."/>
            <person name="Land M.L."/>
            <person name="Lapidus A."/>
            <person name="Lucas S."/>
            <person name="Medigue C."/>
            <person name="Pitluck S."/>
            <person name="Woyke T."/>
            <person name="Zeytun A."/>
            <person name="Stein L.Y."/>
        </authorList>
    </citation>
    <scope>NUCLEOTIDE SEQUENCE [LARGE SCALE GENOMIC DNA]</scope>
    <source>
        <strain evidence="1 2">BG8</strain>
    </source>
</reference>
<sequence length="248" mass="26077">MGGPYVGGIRNFSGTLNLANTIVANNDRVDCENAGTLNISGVNLIGDGSCDASSDPAHFIIGSPDLGPLADNGGPTQTHALSAGSLAIDQADNTICAAAPVNNLDQRNQFRPVDGDGDGTAVCDIGAYEFVPPYPFSGFIPPLVNPPMANTVKAGRAVPIKLSLGGDYGLNIVSALYPKSQPVACESGAPLGDLEKTMTQGKNGLRYNPITNAYTYVWKTKRAWAGTCRKFIMKLIDNTEHVALFSFR</sequence>
<keyword evidence="2" id="KW-1185">Reference proteome</keyword>
<name>H8GNR0_METAL</name>
<evidence type="ECO:0000313" key="1">
    <source>
        <dbReference type="EMBL" id="EIC30816.1"/>
    </source>
</evidence>
<organism evidence="1 2">
    <name type="scientific">Methylomicrobium album BG8</name>
    <dbReference type="NCBI Taxonomy" id="686340"/>
    <lineage>
        <taxon>Bacteria</taxon>
        <taxon>Pseudomonadati</taxon>
        <taxon>Pseudomonadota</taxon>
        <taxon>Gammaproteobacteria</taxon>
        <taxon>Methylococcales</taxon>
        <taxon>Methylococcaceae</taxon>
        <taxon>Methylomicrobium</taxon>
    </lineage>
</organism>
<dbReference type="NCBIfam" id="NF038114">
    <property type="entry name" value="rightmost"/>
    <property type="match status" value="1"/>
</dbReference>
<dbReference type="Proteomes" id="UP000005090">
    <property type="component" value="Chromosome"/>
</dbReference>
<dbReference type="AlphaFoldDB" id="H8GNR0"/>
<evidence type="ECO:0000313" key="2">
    <source>
        <dbReference type="Proteomes" id="UP000005090"/>
    </source>
</evidence>